<accession>A0ABY6FZ42</accession>
<evidence type="ECO:0000256" key="1">
    <source>
        <dbReference type="SAM" id="SignalP"/>
    </source>
</evidence>
<dbReference type="InterPro" id="IPR006311">
    <property type="entry name" value="TAT_signal"/>
</dbReference>
<dbReference type="PROSITE" id="PS51257">
    <property type="entry name" value="PROKAR_LIPOPROTEIN"/>
    <property type="match status" value="1"/>
</dbReference>
<protein>
    <recommendedName>
        <fullName evidence="4">Tat pathway signal protein</fullName>
    </recommendedName>
</protein>
<dbReference type="PROSITE" id="PS51318">
    <property type="entry name" value="TAT"/>
    <property type="match status" value="1"/>
</dbReference>
<evidence type="ECO:0000313" key="2">
    <source>
        <dbReference type="EMBL" id="UYG15984.1"/>
    </source>
</evidence>
<proteinExistence type="predicted"/>
<dbReference type="RefSeq" id="WP_263593197.1">
    <property type="nucleotide sequence ID" value="NZ_CP107020.1"/>
</dbReference>
<gene>
    <name evidence="2" type="ORF">BRM3_10100</name>
</gene>
<feature type="chain" id="PRO_5047312503" description="Tat pathway signal protein" evidence="1">
    <location>
        <begin position="33"/>
        <end position="351"/>
    </location>
</feature>
<organism evidence="2 3">
    <name type="scientific">Brachybacterium huguangmaarense</name>
    <dbReference type="NCBI Taxonomy" id="1652028"/>
    <lineage>
        <taxon>Bacteria</taxon>
        <taxon>Bacillati</taxon>
        <taxon>Actinomycetota</taxon>
        <taxon>Actinomycetes</taxon>
        <taxon>Micrococcales</taxon>
        <taxon>Dermabacteraceae</taxon>
        <taxon>Brachybacterium</taxon>
    </lineage>
</organism>
<dbReference type="Proteomes" id="UP001164305">
    <property type="component" value="Chromosome"/>
</dbReference>
<reference evidence="2" key="1">
    <citation type="submission" date="2022-10" db="EMBL/GenBank/DDBJ databases">
        <title>Whole-Genome Sequencing of Brachybacterium huguangmaarense BRM-3, Isolated from Betula schmidtii.</title>
        <authorList>
            <person name="Haam D."/>
        </authorList>
    </citation>
    <scope>NUCLEOTIDE SEQUENCE</scope>
    <source>
        <strain evidence="2">BRM-3</strain>
    </source>
</reference>
<evidence type="ECO:0000313" key="3">
    <source>
        <dbReference type="Proteomes" id="UP001164305"/>
    </source>
</evidence>
<feature type="signal peptide" evidence="1">
    <location>
        <begin position="1"/>
        <end position="32"/>
    </location>
</feature>
<evidence type="ECO:0008006" key="4">
    <source>
        <dbReference type="Google" id="ProtNLM"/>
    </source>
</evidence>
<keyword evidence="1" id="KW-0732">Signal</keyword>
<dbReference type="EMBL" id="CP107020">
    <property type="protein sequence ID" value="UYG15984.1"/>
    <property type="molecule type" value="Genomic_DNA"/>
</dbReference>
<sequence length="351" mass="36190">MSPTARPERTGGIARRRLIVGSGAAAVGLALAACSQEETPPVVQTGEASATPTPVADADQFTQIMKETSAALTAADEAKDPAKLAPRIVGSAAEFRTRAYEIIAKIPDHAESLATPSAAILVPATSVSGDFPRTAILLVADAVEGGNPFFIPFQQADARSDYATWGWARQLGGVDMPSVEDSSVGATAVAADADGLLVTPADALALYAAVLSNGDGSDPDDKLASDPFAESVHQGIQDERAKLNANVPANSLATIHESYSVHEGEFAALRSDDGGAIVIGTLRSSRTITVVNGATLRYADPESELVGKTSFTKEFVRDYGEVVALHVPTADSGAQVQPIGASKMLLGAHGE</sequence>
<keyword evidence="3" id="KW-1185">Reference proteome</keyword>
<name>A0ABY6FZ42_9MICO</name>